<comment type="caution">
    <text evidence="1">The sequence shown here is derived from an EMBL/GenBank/DDBJ whole genome shotgun (WGS) entry which is preliminary data.</text>
</comment>
<dbReference type="EMBL" id="JARWAM010000001">
    <property type="protein sequence ID" value="MDR5904007.1"/>
    <property type="molecule type" value="Genomic_DNA"/>
</dbReference>
<reference evidence="1 2" key="1">
    <citation type="submission" date="2023-04" db="EMBL/GenBank/DDBJ databases">
        <title>A long-awaited taxogenomic arrangement of the family Halomonadaceae.</title>
        <authorList>
            <person name="De La Haba R."/>
            <person name="Chuvochina M."/>
            <person name="Wittouck S."/>
            <person name="Arahal D.R."/>
            <person name="Sanchez-Porro C."/>
            <person name="Hugenholtz P."/>
            <person name="Ventosa A."/>
        </authorList>
    </citation>
    <scope>NUCLEOTIDE SEQUENCE [LARGE SCALE GENOMIC DNA]</scope>
    <source>
        <strain evidence="1 2">DSM 26770</strain>
    </source>
</reference>
<organism evidence="1 2">
    <name type="scientific">Franzmannia qiaohouensis</name>
    <dbReference type="NCBI Taxonomy" id="1329370"/>
    <lineage>
        <taxon>Bacteria</taxon>
        <taxon>Pseudomonadati</taxon>
        <taxon>Pseudomonadota</taxon>
        <taxon>Gammaproteobacteria</taxon>
        <taxon>Oceanospirillales</taxon>
        <taxon>Halomonadaceae</taxon>
        <taxon>Franzmannia</taxon>
    </lineage>
</organism>
<name>A0ABU1H970_9GAMM</name>
<evidence type="ECO:0000313" key="1">
    <source>
        <dbReference type="EMBL" id="MDR5904007.1"/>
    </source>
</evidence>
<dbReference type="RefSeq" id="WP_309716188.1">
    <property type="nucleotide sequence ID" value="NZ_JARWAM010000001.1"/>
</dbReference>
<protein>
    <submittedName>
        <fullName evidence="1">Uncharacterized protein</fullName>
    </submittedName>
</protein>
<sequence>MSLATFTVHLARTGEHKHVAARDWQTALKATGRPDACLLAERVDLLGNSDPAIDATFAPDSPTVITTRCREGTIADRMAFALACVANHLDTQATGEGAA</sequence>
<keyword evidence="2" id="KW-1185">Reference proteome</keyword>
<accession>A0ABU1H970</accession>
<dbReference type="Proteomes" id="UP001251374">
    <property type="component" value="Unassembled WGS sequence"/>
</dbReference>
<proteinExistence type="predicted"/>
<gene>
    <name evidence="1" type="ORF">QC821_01815</name>
</gene>
<evidence type="ECO:0000313" key="2">
    <source>
        <dbReference type="Proteomes" id="UP001251374"/>
    </source>
</evidence>